<dbReference type="InterPro" id="IPR000847">
    <property type="entry name" value="LysR_HTH_N"/>
</dbReference>
<protein>
    <recommendedName>
        <fullName evidence="6">HTH-type transcriptional regulator TtuA</fullName>
    </recommendedName>
    <alternativeName>
        <fullName evidence="7">Tartrate utilization transcriptional regulator</fullName>
    </alternativeName>
</protein>
<keyword evidence="3" id="KW-0238">DNA-binding</keyword>
<dbReference type="Proteomes" id="UP000298649">
    <property type="component" value="Plasmid pAtCFBP7129b"/>
</dbReference>
<gene>
    <name evidence="9" type="ORF">CFBP7129_28385</name>
</gene>
<sequence length="294" mass="32898">MFSFRSLEVFYWTAHLRSFSRAADKLHTTQPTISQRIAAMEGLIGAALFDRSAKPIALTAVGRILFRHSELLLRHVEAMERDLELSDRFEGTVRLGVSETIVQTWLATFLEQAARHFPRLDIDMTVDVTPSMLNALRSGEIDMALMLGPTIVEGFSCLKLRDYALKFYAIPDLVSTDVFSVNSMPMTPIITYPRNTYPYTYLREIIFREIGRIPRIFTNSSISTIEKMALDGLGVALVAEGALSDQGLAKMKVLQSDIELQPLSFYAYFQNGVRGEVFEQLAGIALDVASATEP</sequence>
<feature type="domain" description="HTH lysR-type" evidence="8">
    <location>
        <begin position="2"/>
        <end position="59"/>
    </location>
</feature>
<keyword evidence="9" id="KW-0614">Plasmid</keyword>
<evidence type="ECO:0000256" key="5">
    <source>
        <dbReference type="ARBA" id="ARBA00054626"/>
    </source>
</evidence>
<dbReference type="GO" id="GO:0000976">
    <property type="term" value="F:transcription cis-regulatory region binding"/>
    <property type="evidence" value="ECO:0007669"/>
    <property type="project" value="TreeGrafter"/>
</dbReference>
<dbReference type="RefSeq" id="WP_080850717.1">
    <property type="nucleotide sequence ID" value="NZ_CP039925.1"/>
</dbReference>
<dbReference type="EMBL" id="CP039925">
    <property type="protein sequence ID" value="QCL98112.1"/>
    <property type="molecule type" value="Genomic_DNA"/>
</dbReference>
<evidence type="ECO:0000256" key="7">
    <source>
        <dbReference type="ARBA" id="ARBA00083243"/>
    </source>
</evidence>
<dbReference type="InterPro" id="IPR036388">
    <property type="entry name" value="WH-like_DNA-bd_sf"/>
</dbReference>
<evidence type="ECO:0000313" key="9">
    <source>
        <dbReference type="EMBL" id="QCL98112.1"/>
    </source>
</evidence>
<dbReference type="AlphaFoldDB" id="A0A4D7Z2E4"/>
<keyword evidence="2" id="KW-0805">Transcription regulation</keyword>
<dbReference type="SUPFAM" id="SSF46785">
    <property type="entry name" value="Winged helix' DNA-binding domain"/>
    <property type="match status" value="1"/>
</dbReference>
<evidence type="ECO:0000313" key="10">
    <source>
        <dbReference type="Proteomes" id="UP000298649"/>
    </source>
</evidence>
<comment type="similarity">
    <text evidence="1">Belongs to the LysR transcriptional regulatory family.</text>
</comment>
<dbReference type="PROSITE" id="PS50931">
    <property type="entry name" value="HTH_LYSR"/>
    <property type="match status" value="1"/>
</dbReference>
<evidence type="ECO:0000256" key="1">
    <source>
        <dbReference type="ARBA" id="ARBA00009437"/>
    </source>
</evidence>
<dbReference type="InterPro" id="IPR005119">
    <property type="entry name" value="LysR_subst-bd"/>
</dbReference>
<organism evidence="9 10">
    <name type="scientific">Agrobacterium tumefaciens</name>
    <dbReference type="NCBI Taxonomy" id="358"/>
    <lineage>
        <taxon>Bacteria</taxon>
        <taxon>Pseudomonadati</taxon>
        <taxon>Pseudomonadota</taxon>
        <taxon>Alphaproteobacteria</taxon>
        <taxon>Hyphomicrobiales</taxon>
        <taxon>Rhizobiaceae</taxon>
        <taxon>Rhizobium/Agrobacterium group</taxon>
        <taxon>Agrobacterium</taxon>
        <taxon>Agrobacterium tumefaciens complex</taxon>
    </lineage>
</organism>
<name>A0A4D7Z2E4_AGRTU</name>
<evidence type="ECO:0000259" key="8">
    <source>
        <dbReference type="PROSITE" id="PS50931"/>
    </source>
</evidence>
<dbReference type="CDD" id="cd05466">
    <property type="entry name" value="PBP2_LTTR_substrate"/>
    <property type="match status" value="1"/>
</dbReference>
<comment type="function">
    <text evidence="5">Transcriptional regulator of the ttuABCDE tartrate utilization operon.</text>
</comment>
<proteinExistence type="inferred from homology"/>
<keyword evidence="4" id="KW-0804">Transcription</keyword>
<dbReference type="GO" id="GO:0003700">
    <property type="term" value="F:DNA-binding transcription factor activity"/>
    <property type="evidence" value="ECO:0007669"/>
    <property type="project" value="InterPro"/>
</dbReference>
<dbReference type="Pfam" id="PF03466">
    <property type="entry name" value="LysR_substrate"/>
    <property type="match status" value="1"/>
</dbReference>
<evidence type="ECO:0000256" key="3">
    <source>
        <dbReference type="ARBA" id="ARBA00023125"/>
    </source>
</evidence>
<evidence type="ECO:0000256" key="4">
    <source>
        <dbReference type="ARBA" id="ARBA00023163"/>
    </source>
</evidence>
<dbReference type="Gene3D" id="1.10.10.10">
    <property type="entry name" value="Winged helix-like DNA-binding domain superfamily/Winged helix DNA-binding domain"/>
    <property type="match status" value="1"/>
</dbReference>
<dbReference type="PANTHER" id="PTHR30126:SF77">
    <property type="entry name" value="TRANSCRIPTIONAL REGULATORY PROTEIN"/>
    <property type="match status" value="1"/>
</dbReference>
<dbReference type="InterPro" id="IPR036390">
    <property type="entry name" value="WH_DNA-bd_sf"/>
</dbReference>
<evidence type="ECO:0000256" key="2">
    <source>
        <dbReference type="ARBA" id="ARBA00023015"/>
    </source>
</evidence>
<geneLocation type="plasmid" evidence="10">
    <name>patcfbp7129b</name>
</geneLocation>
<reference evidence="9 10" key="1">
    <citation type="submission" date="2019-04" db="EMBL/GenBank/DDBJ databases">
        <title>Complete genome sequence of Agrobacterium tumefaciens CFBP7129.</title>
        <authorList>
            <person name="Haryono M."/>
            <person name="Lin Y.-C."/>
            <person name="Lai E.-M."/>
            <person name="Kuo C.-H."/>
        </authorList>
    </citation>
    <scope>NUCLEOTIDE SEQUENCE [LARGE SCALE GENOMIC DNA]</scope>
    <source>
        <strain evidence="9 10">CFBP7129</strain>
        <plasmid evidence="10">patcfbp7129b</plasmid>
    </source>
</reference>
<dbReference type="Pfam" id="PF00126">
    <property type="entry name" value="HTH_1"/>
    <property type="match status" value="1"/>
</dbReference>
<dbReference type="PANTHER" id="PTHR30126">
    <property type="entry name" value="HTH-TYPE TRANSCRIPTIONAL REGULATOR"/>
    <property type="match status" value="1"/>
</dbReference>
<evidence type="ECO:0000256" key="6">
    <source>
        <dbReference type="ARBA" id="ARBA00067332"/>
    </source>
</evidence>
<dbReference type="SUPFAM" id="SSF53850">
    <property type="entry name" value="Periplasmic binding protein-like II"/>
    <property type="match status" value="1"/>
</dbReference>
<accession>A0A4D7Z2E4</accession>
<dbReference type="Gene3D" id="3.40.190.10">
    <property type="entry name" value="Periplasmic binding protein-like II"/>
    <property type="match status" value="2"/>
</dbReference>
<dbReference type="PRINTS" id="PR00039">
    <property type="entry name" value="HTHLYSR"/>
</dbReference>
<dbReference type="FunFam" id="1.10.10.10:FF:000001">
    <property type="entry name" value="LysR family transcriptional regulator"/>
    <property type="match status" value="1"/>
</dbReference>